<feature type="compositionally biased region" description="Basic residues" evidence="1">
    <location>
        <begin position="128"/>
        <end position="140"/>
    </location>
</feature>
<dbReference type="Proteomes" id="UP001341840">
    <property type="component" value="Unassembled WGS sequence"/>
</dbReference>
<feature type="compositionally biased region" description="Basic and acidic residues" evidence="1">
    <location>
        <begin position="198"/>
        <end position="216"/>
    </location>
</feature>
<evidence type="ECO:0000313" key="2">
    <source>
        <dbReference type="EMBL" id="MED6136068.1"/>
    </source>
</evidence>
<sequence>MGEDTINVANPSPTKTKTLEDDRRTEDVIQEWEDECYVKPTNEYEAQSEGLITSNPMETTHGPMELESSTTSIPPGFGNVDTTETASEGLDTEKGRVGKQGRQNGSRRHMKIVLKLNDRLKENARKQKEARKRRTLKQRKLREIASEGKWSSSEEEIEDSDVEANEIWGMGMRTGLVTDKEDRAKNYLSSKLKEVTECSSRRYKQTEGRDGKKLKEPGPALKSYSASALKNTPAFKIQEQKLIGFSSYQTQKGSSCSQKAGILARKALPNTP</sequence>
<feature type="region of interest" description="Disordered" evidence="1">
    <location>
        <begin position="251"/>
        <end position="272"/>
    </location>
</feature>
<proteinExistence type="predicted"/>
<dbReference type="EMBL" id="JASCZI010060796">
    <property type="protein sequence ID" value="MED6136068.1"/>
    <property type="molecule type" value="Genomic_DNA"/>
</dbReference>
<organism evidence="2 3">
    <name type="scientific">Stylosanthes scabra</name>
    <dbReference type="NCBI Taxonomy" id="79078"/>
    <lineage>
        <taxon>Eukaryota</taxon>
        <taxon>Viridiplantae</taxon>
        <taxon>Streptophyta</taxon>
        <taxon>Embryophyta</taxon>
        <taxon>Tracheophyta</taxon>
        <taxon>Spermatophyta</taxon>
        <taxon>Magnoliopsida</taxon>
        <taxon>eudicotyledons</taxon>
        <taxon>Gunneridae</taxon>
        <taxon>Pentapetalae</taxon>
        <taxon>rosids</taxon>
        <taxon>fabids</taxon>
        <taxon>Fabales</taxon>
        <taxon>Fabaceae</taxon>
        <taxon>Papilionoideae</taxon>
        <taxon>50 kb inversion clade</taxon>
        <taxon>dalbergioids sensu lato</taxon>
        <taxon>Dalbergieae</taxon>
        <taxon>Pterocarpus clade</taxon>
        <taxon>Stylosanthes</taxon>
    </lineage>
</organism>
<accession>A0ABU6SJ89</accession>
<evidence type="ECO:0000313" key="3">
    <source>
        <dbReference type="Proteomes" id="UP001341840"/>
    </source>
</evidence>
<feature type="compositionally biased region" description="Acidic residues" evidence="1">
    <location>
        <begin position="153"/>
        <end position="162"/>
    </location>
</feature>
<evidence type="ECO:0000256" key="1">
    <source>
        <dbReference type="SAM" id="MobiDB-lite"/>
    </source>
</evidence>
<feature type="region of interest" description="Disordered" evidence="1">
    <location>
        <begin position="198"/>
        <end position="219"/>
    </location>
</feature>
<reference evidence="2 3" key="1">
    <citation type="journal article" date="2023" name="Plants (Basel)">
        <title>Bridging the Gap: Combining Genomics and Transcriptomics Approaches to Understand Stylosanthes scabra, an Orphan Legume from the Brazilian Caatinga.</title>
        <authorList>
            <person name="Ferreira-Neto J.R.C."/>
            <person name="da Silva M.D."/>
            <person name="Binneck E."/>
            <person name="de Melo N.F."/>
            <person name="da Silva R.H."/>
            <person name="de Melo A.L.T.M."/>
            <person name="Pandolfi V."/>
            <person name="Bustamante F.O."/>
            <person name="Brasileiro-Vidal A.C."/>
            <person name="Benko-Iseppon A.M."/>
        </authorList>
    </citation>
    <scope>NUCLEOTIDE SEQUENCE [LARGE SCALE GENOMIC DNA]</scope>
    <source>
        <tissue evidence="2">Leaves</tissue>
    </source>
</reference>
<keyword evidence="3" id="KW-1185">Reference proteome</keyword>
<feature type="region of interest" description="Disordered" evidence="1">
    <location>
        <begin position="1"/>
        <end position="24"/>
    </location>
</feature>
<feature type="region of interest" description="Disordered" evidence="1">
    <location>
        <begin position="121"/>
        <end position="162"/>
    </location>
</feature>
<feature type="region of interest" description="Disordered" evidence="1">
    <location>
        <begin position="41"/>
        <end position="109"/>
    </location>
</feature>
<name>A0ABU6SJ89_9FABA</name>
<protein>
    <submittedName>
        <fullName evidence="2">Uncharacterized protein</fullName>
    </submittedName>
</protein>
<gene>
    <name evidence="2" type="ORF">PIB30_052485</name>
</gene>
<feature type="compositionally biased region" description="Polar residues" evidence="1">
    <location>
        <begin position="7"/>
        <end position="16"/>
    </location>
</feature>
<comment type="caution">
    <text evidence="2">The sequence shown here is derived from an EMBL/GenBank/DDBJ whole genome shotgun (WGS) entry which is preliminary data.</text>
</comment>